<evidence type="ECO:0000313" key="3">
    <source>
        <dbReference type="Proteomes" id="UP000828390"/>
    </source>
</evidence>
<dbReference type="AlphaFoldDB" id="A0A9D4S4Y3"/>
<sequence length="102" mass="11416">MISRQFSTKYCHVFSVKSSVSIRDIQTVQHYCHVFSVKSSSLAHDIILTLGESFEVAYQLAMKERSLEEAMAMDQSILEQTISCSDTDDSMSLHSTISTSTV</sequence>
<accession>A0A9D4S4Y3</accession>
<dbReference type="InterPro" id="IPR006020">
    <property type="entry name" value="PTB/PI_dom"/>
</dbReference>
<gene>
    <name evidence="2" type="ORF">DPMN_014142</name>
</gene>
<dbReference type="Proteomes" id="UP000828390">
    <property type="component" value="Unassembled WGS sequence"/>
</dbReference>
<dbReference type="Pfam" id="PF00640">
    <property type="entry name" value="PID"/>
    <property type="match status" value="1"/>
</dbReference>
<name>A0A9D4S4Y3_DREPO</name>
<organism evidence="2 3">
    <name type="scientific">Dreissena polymorpha</name>
    <name type="common">Zebra mussel</name>
    <name type="synonym">Mytilus polymorpha</name>
    <dbReference type="NCBI Taxonomy" id="45954"/>
    <lineage>
        <taxon>Eukaryota</taxon>
        <taxon>Metazoa</taxon>
        <taxon>Spiralia</taxon>
        <taxon>Lophotrochozoa</taxon>
        <taxon>Mollusca</taxon>
        <taxon>Bivalvia</taxon>
        <taxon>Autobranchia</taxon>
        <taxon>Heteroconchia</taxon>
        <taxon>Euheterodonta</taxon>
        <taxon>Imparidentia</taxon>
        <taxon>Neoheterodontei</taxon>
        <taxon>Myida</taxon>
        <taxon>Dreissenoidea</taxon>
        <taxon>Dreissenidae</taxon>
        <taxon>Dreissena</taxon>
    </lineage>
</organism>
<dbReference type="PROSITE" id="PS01179">
    <property type="entry name" value="PID"/>
    <property type="match status" value="1"/>
</dbReference>
<comment type="caution">
    <text evidence="2">The sequence shown here is derived from an EMBL/GenBank/DDBJ whole genome shotgun (WGS) entry which is preliminary data.</text>
</comment>
<protein>
    <recommendedName>
        <fullName evidence="1">PID domain-containing protein</fullName>
    </recommendedName>
</protein>
<proteinExistence type="predicted"/>
<dbReference type="InterPro" id="IPR011993">
    <property type="entry name" value="PH-like_dom_sf"/>
</dbReference>
<keyword evidence="3" id="KW-1185">Reference proteome</keyword>
<evidence type="ECO:0000313" key="2">
    <source>
        <dbReference type="EMBL" id="KAH3890072.1"/>
    </source>
</evidence>
<dbReference type="SUPFAM" id="SSF50729">
    <property type="entry name" value="PH domain-like"/>
    <property type="match status" value="1"/>
</dbReference>
<dbReference type="EMBL" id="JAIWYP010000001">
    <property type="protein sequence ID" value="KAH3890072.1"/>
    <property type="molecule type" value="Genomic_DNA"/>
</dbReference>
<feature type="domain" description="PID" evidence="1">
    <location>
        <begin position="32"/>
        <end position="70"/>
    </location>
</feature>
<evidence type="ECO:0000259" key="1">
    <source>
        <dbReference type="PROSITE" id="PS01179"/>
    </source>
</evidence>
<dbReference type="Gene3D" id="2.30.29.30">
    <property type="entry name" value="Pleckstrin-homology domain (PH domain)/Phosphotyrosine-binding domain (PTB)"/>
    <property type="match status" value="1"/>
</dbReference>
<reference evidence="2" key="2">
    <citation type="submission" date="2020-11" db="EMBL/GenBank/DDBJ databases">
        <authorList>
            <person name="McCartney M.A."/>
            <person name="Auch B."/>
            <person name="Kono T."/>
            <person name="Mallez S."/>
            <person name="Becker A."/>
            <person name="Gohl D.M."/>
            <person name="Silverstein K.A.T."/>
            <person name="Koren S."/>
            <person name="Bechman K.B."/>
            <person name="Herman A."/>
            <person name="Abrahante J.E."/>
            <person name="Garbe J."/>
        </authorList>
    </citation>
    <scope>NUCLEOTIDE SEQUENCE</scope>
    <source>
        <strain evidence="2">Duluth1</strain>
        <tissue evidence="2">Whole animal</tissue>
    </source>
</reference>
<reference evidence="2" key="1">
    <citation type="journal article" date="2019" name="bioRxiv">
        <title>The Genome of the Zebra Mussel, Dreissena polymorpha: A Resource for Invasive Species Research.</title>
        <authorList>
            <person name="McCartney M.A."/>
            <person name="Auch B."/>
            <person name="Kono T."/>
            <person name="Mallez S."/>
            <person name="Zhang Y."/>
            <person name="Obille A."/>
            <person name="Becker A."/>
            <person name="Abrahante J.E."/>
            <person name="Garbe J."/>
            <person name="Badalamenti J.P."/>
            <person name="Herman A."/>
            <person name="Mangelson H."/>
            <person name="Liachko I."/>
            <person name="Sullivan S."/>
            <person name="Sone E.D."/>
            <person name="Koren S."/>
            <person name="Silverstein K.A.T."/>
            <person name="Beckman K.B."/>
            <person name="Gohl D.M."/>
        </authorList>
    </citation>
    <scope>NUCLEOTIDE SEQUENCE</scope>
    <source>
        <strain evidence="2">Duluth1</strain>
        <tissue evidence="2">Whole animal</tissue>
    </source>
</reference>